<dbReference type="STRING" id="1123377.GCA_000423885_00617"/>
<dbReference type="EMBL" id="SROY01000002">
    <property type="protein sequence ID" value="TLX21803.1"/>
    <property type="molecule type" value="Genomic_DNA"/>
</dbReference>
<evidence type="ECO:0000313" key="4">
    <source>
        <dbReference type="Proteomes" id="UP000308508"/>
    </source>
</evidence>
<protein>
    <submittedName>
        <fullName evidence="3">DUF58 domain-containing protein</fullName>
    </submittedName>
</protein>
<dbReference type="PANTHER" id="PTHR34351">
    <property type="entry name" value="SLR1927 PROTEIN-RELATED"/>
    <property type="match status" value="1"/>
</dbReference>
<dbReference type="RefSeq" id="WP_138347929.1">
    <property type="nucleotide sequence ID" value="NZ_SROY01000002.1"/>
</dbReference>
<dbReference type="AlphaFoldDB" id="A0A5R9PFL2"/>
<organism evidence="3 4">
    <name type="scientific">Thermomonas fusca</name>
    <dbReference type="NCBI Taxonomy" id="215690"/>
    <lineage>
        <taxon>Bacteria</taxon>
        <taxon>Pseudomonadati</taxon>
        <taxon>Pseudomonadota</taxon>
        <taxon>Gammaproteobacteria</taxon>
        <taxon>Lysobacterales</taxon>
        <taxon>Lysobacteraceae</taxon>
        <taxon>Thermomonas</taxon>
    </lineage>
</organism>
<proteinExistence type="predicted"/>
<evidence type="ECO:0000259" key="2">
    <source>
        <dbReference type="Pfam" id="PF01882"/>
    </source>
</evidence>
<keyword evidence="1" id="KW-0812">Transmembrane</keyword>
<keyword evidence="4" id="KW-1185">Reference proteome</keyword>
<evidence type="ECO:0000313" key="3">
    <source>
        <dbReference type="EMBL" id="TLX21803.1"/>
    </source>
</evidence>
<sequence length="315" mass="34032">MRSWMRPRAPETLPAQLTRHRIYVLPTASGLFFGLLLGAMLLGALNFNNNPALLLALLLAGAAQASLIAAHMQLSGLRVEAVAAEPVAAGEDLHLRIALGAADARQRRGLRVSAGGQATHVALDASGASAELRLATTHRGLLPLPRLELSSVQPLGLARAWGYAWPAQSLLVYPAPETQAPALPIPAGGQDHAQVTRAGDEPHHLRGYRPGDPPRTVAWKASARHDSLLVRDYEQQRGGELLLDWQQTAGLPYEQRIRRLARWVDDAERDGRLYGLQLPAQPPIASDRGPPHRHRCLRALALLPHDPPASEPAHG</sequence>
<keyword evidence="1" id="KW-1133">Transmembrane helix</keyword>
<dbReference type="InterPro" id="IPR002881">
    <property type="entry name" value="DUF58"/>
</dbReference>
<reference evidence="3 4" key="1">
    <citation type="submission" date="2019-04" db="EMBL/GenBank/DDBJ databases">
        <authorList>
            <person name="Grouzdev D.S."/>
            <person name="Nazina T.N."/>
        </authorList>
    </citation>
    <scope>NUCLEOTIDE SEQUENCE [LARGE SCALE GENOMIC DNA]</scope>
    <source>
        <strain evidence="3 4">SHC 3-19</strain>
    </source>
</reference>
<dbReference type="PANTHER" id="PTHR34351:SF1">
    <property type="entry name" value="SLR1927 PROTEIN"/>
    <property type="match status" value="1"/>
</dbReference>
<comment type="caution">
    <text evidence="3">The sequence shown here is derived from an EMBL/GenBank/DDBJ whole genome shotgun (WGS) entry which is preliminary data.</text>
</comment>
<name>A0A5R9PFL2_9GAMM</name>
<dbReference type="Pfam" id="PF01882">
    <property type="entry name" value="DUF58"/>
    <property type="match status" value="1"/>
</dbReference>
<feature type="domain" description="DUF58" evidence="2">
    <location>
        <begin position="205"/>
        <end position="245"/>
    </location>
</feature>
<evidence type="ECO:0000256" key="1">
    <source>
        <dbReference type="SAM" id="Phobius"/>
    </source>
</evidence>
<feature type="transmembrane region" description="Helical" evidence="1">
    <location>
        <begin position="21"/>
        <end position="45"/>
    </location>
</feature>
<keyword evidence="1" id="KW-0472">Membrane</keyword>
<dbReference type="Proteomes" id="UP000308508">
    <property type="component" value="Unassembled WGS sequence"/>
</dbReference>
<gene>
    <name evidence="3" type="ORF">E5S66_04485</name>
</gene>
<accession>A0A5R9PFL2</accession>
<feature type="transmembrane region" description="Helical" evidence="1">
    <location>
        <begin position="51"/>
        <end position="70"/>
    </location>
</feature>